<evidence type="ECO:0000256" key="5">
    <source>
        <dbReference type="SAM" id="Phobius"/>
    </source>
</evidence>
<evidence type="ECO:0000256" key="4">
    <source>
        <dbReference type="ARBA" id="ARBA00023136"/>
    </source>
</evidence>
<reference evidence="6" key="1">
    <citation type="journal article" date="1999" name="J. Bacteriol.">
        <title>A high incidence of prophage carriage among natural isolates of Streptococcus pneumoniae.</title>
        <authorList>
            <person name="Ramirez M."/>
            <person name="Severina E."/>
            <person name="Tomasz A."/>
        </authorList>
    </citation>
    <scope>NUCLEOTIDE SEQUENCE</scope>
</reference>
<evidence type="ECO:0000256" key="2">
    <source>
        <dbReference type="ARBA" id="ARBA00022692"/>
    </source>
</evidence>
<protein>
    <submittedName>
        <fullName evidence="6">Putative holin 1</fullName>
    </submittedName>
</protein>
<feature type="transmembrane region" description="Helical" evidence="5">
    <location>
        <begin position="65"/>
        <end position="81"/>
    </location>
</feature>
<dbReference type="EMBL" id="FJ765451">
    <property type="protein sequence ID" value="ACN66283.2"/>
    <property type="molecule type" value="Genomic_DNA"/>
</dbReference>
<keyword evidence="4 5" id="KW-0472">Membrane</keyword>
<reference evidence="6" key="3">
    <citation type="submission" date="2009-02" db="EMBL/GenBank/DDBJ databases">
        <authorList>
            <person name="Figueiredo T.A."/>
            <person name="Ramirez M."/>
            <person name="Melo-Cristino J."/>
        </authorList>
    </citation>
    <scope>NUCLEOTIDE SEQUENCE</scope>
</reference>
<sequence length="140" mass="15835">MCMQIEFFNFLRSVVQTEDGLVLYALALIVSMEIIDFVTGTIAAIINPDIEYKSKIGINGLLRKISGVLLLMILIPASVLLPEKTGFVFLHSIYLGYIAFTFQSLIENYRKLKGNVTLFQPIVKVFQRLLEKDDDTKKGE</sequence>
<organism evidence="6">
    <name type="scientific">Streptococcus phage SV1</name>
    <dbReference type="NCBI Taxonomy" id="622691"/>
    <lineage>
        <taxon>Viruses</taxon>
        <taxon>Duplodnaviria</taxon>
        <taxon>Heunggongvirae</taxon>
        <taxon>Uroviricota</taxon>
        <taxon>Caudoviricetes</taxon>
    </lineage>
</organism>
<feature type="transmembrane region" description="Helical" evidence="5">
    <location>
        <begin position="21"/>
        <end position="45"/>
    </location>
</feature>
<dbReference type="GO" id="GO:0033644">
    <property type="term" value="C:host cell membrane"/>
    <property type="evidence" value="ECO:0007669"/>
    <property type="project" value="UniProtKB-SubCell"/>
</dbReference>
<name>C0LT20_9CAUD</name>
<keyword evidence="2 5" id="KW-0812">Transmembrane</keyword>
<accession>C0LT20</accession>
<dbReference type="InterPro" id="IPR006480">
    <property type="entry name" value="Phage_holin_4_1"/>
</dbReference>
<keyword evidence="3 5" id="KW-1133">Transmembrane helix</keyword>
<comment type="subcellular location">
    <subcellularLocation>
        <location evidence="1">Host membrane</location>
        <topology evidence="1">Multi-pass membrane protein</topology>
    </subcellularLocation>
</comment>
<evidence type="ECO:0000256" key="3">
    <source>
        <dbReference type="ARBA" id="ARBA00022989"/>
    </source>
</evidence>
<gene>
    <name evidence="6" type="primary">svh1</name>
</gene>
<evidence type="ECO:0000256" key="1">
    <source>
        <dbReference type="ARBA" id="ARBA00004301"/>
    </source>
</evidence>
<dbReference type="NCBIfam" id="TIGR01593">
    <property type="entry name" value="holin_tox_secr"/>
    <property type="match status" value="1"/>
</dbReference>
<reference evidence="6" key="2">
    <citation type="journal article" date="2009" name="J. Bacteriol.">
        <title>The autolysin LytA contributes to efficient bacteriophage progeny release in Streptococcus pneumoniae.</title>
        <authorList>
            <person name="Frias M.J."/>
            <person name="Melo-Cristino J."/>
            <person name="Ramirez M."/>
        </authorList>
    </citation>
    <scope>NUCLEOTIDE SEQUENCE</scope>
</reference>
<dbReference type="Pfam" id="PF05105">
    <property type="entry name" value="Phage_holin_4_1"/>
    <property type="match status" value="1"/>
</dbReference>
<dbReference type="TCDB" id="1.E.10.1.2">
    <property type="family name" value="the bacillus subtilis Phi29 holin (Phi29 holin) family"/>
</dbReference>
<proteinExistence type="predicted"/>
<feature type="transmembrane region" description="Helical" evidence="5">
    <location>
        <begin position="87"/>
        <end position="106"/>
    </location>
</feature>
<evidence type="ECO:0000313" key="6">
    <source>
        <dbReference type="EMBL" id="ACN66283.2"/>
    </source>
</evidence>